<dbReference type="AlphaFoldDB" id="A0A846QQZ7"/>
<comment type="caution">
    <text evidence="3">The sequence shown here is derived from an EMBL/GenBank/DDBJ whole genome shotgun (WGS) entry which is preliminary data.</text>
</comment>
<evidence type="ECO:0000313" key="3">
    <source>
        <dbReference type="EMBL" id="NJB70528.1"/>
    </source>
</evidence>
<dbReference type="InterPro" id="IPR001869">
    <property type="entry name" value="Thiol_cytolysin"/>
</dbReference>
<accession>A0A846QQZ7</accession>
<reference evidence="3 4" key="1">
    <citation type="submission" date="2020-03" db="EMBL/GenBank/DDBJ databases">
        <title>Genomic Encyclopedia of Type Strains, Phase IV (KMG-IV): sequencing the most valuable type-strain genomes for metagenomic binning, comparative biology and taxonomic classification.</title>
        <authorList>
            <person name="Goeker M."/>
        </authorList>
    </citation>
    <scope>NUCLEOTIDE SEQUENCE [LARGE SCALE GENOMIC DNA]</scope>
    <source>
        <strain evidence="3 4">DSM 29762</strain>
    </source>
</reference>
<dbReference type="InterPro" id="IPR036363">
    <property type="entry name" value="Thiol_cytolysin_ab_sf"/>
</dbReference>
<feature type="region of interest" description="Disordered" evidence="1">
    <location>
        <begin position="26"/>
        <end position="46"/>
    </location>
</feature>
<dbReference type="PROSITE" id="PS51257">
    <property type="entry name" value="PROKAR_LIPOPROTEIN"/>
    <property type="match status" value="1"/>
</dbReference>
<dbReference type="GO" id="GO:0015485">
    <property type="term" value="F:cholesterol binding"/>
    <property type="evidence" value="ECO:0007669"/>
    <property type="project" value="InterPro"/>
</dbReference>
<dbReference type="Pfam" id="PF01289">
    <property type="entry name" value="Thiol_cytolysin"/>
    <property type="match status" value="1"/>
</dbReference>
<sequence>MKTKNKNLSKLLFLAMAFLIIACSKDSTGGGSDDDNPDPGPNPTAETFEDVIKLGADPEDFPESRTEEVLAEYEPEEDEADREIDGETVTERFICTRKTLSVEDGNGQFPLFDTNADVIYPGALLQGKTLGNATPSPIVVKRAGGTISYNLNNGNLTSSFSVDEVRKSSIQDGMNTIIANSGDVVPANFQLDIIQIESESQMALEMGIDAKTFTTKVSANMSFSTGENINRTLVKLTQSYYTMSFDLPTSLEEIFDESVTPENLATYVQADNPATFISSVTYGRIFYMLIESTSSRQEMDSKLNIAYGAFKNKVEGELGVSAMEELNELKIKVIAYGGDAAGTFQLTGENNISEIANKLAESTDVRAGLPLSYVVRSVKRPDKIVGVKLATEYDVVECELRGTLPPASYLDLVDLFEDGIGAAAQIEGANAVFYNKAGTQYAWYNVDLGKALGVFNIKDPDGPLGASSFDSVGAAVNIADGKIHIYDETGLLGEIFSYDSCNCNGTDIPTVLPIGDYNTNSDGENIKYPVNSLFGDSSFPFAGEGFEAASRYFKTRSSDGANIVHFFGKPGNEYAGYYGDGTWALKNDVNLWGDKTQTYFERIGAACRISIGGNDNIKQLFFNEDGTEFTIWNPNAQDSENEFSTPWVIN</sequence>
<keyword evidence="2" id="KW-0732">Signal</keyword>
<gene>
    <name evidence="3" type="ORF">GGR42_000990</name>
</gene>
<proteinExistence type="predicted"/>
<dbReference type="InterPro" id="IPR036359">
    <property type="entry name" value="Thiol_cytolysin_sf"/>
</dbReference>
<dbReference type="RefSeq" id="WP_167961408.1">
    <property type="nucleotide sequence ID" value="NZ_JAATJJ010000001.1"/>
</dbReference>
<dbReference type="PRINTS" id="PR01400">
    <property type="entry name" value="TACYTOLYSIN"/>
</dbReference>
<name>A0A846QQZ7_9FLAO</name>
<evidence type="ECO:0000256" key="2">
    <source>
        <dbReference type="SAM" id="SignalP"/>
    </source>
</evidence>
<organism evidence="3 4">
    <name type="scientific">Saonia flava</name>
    <dbReference type="NCBI Taxonomy" id="523696"/>
    <lineage>
        <taxon>Bacteria</taxon>
        <taxon>Pseudomonadati</taxon>
        <taxon>Bacteroidota</taxon>
        <taxon>Flavobacteriia</taxon>
        <taxon>Flavobacteriales</taxon>
        <taxon>Flavobacteriaceae</taxon>
        <taxon>Saonia</taxon>
    </lineage>
</organism>
<feature type="signal peptide" evidence="2">
    <location>
        <begin position="1"/>
        <end position="29"/>
    </location>
</feature>
<dbReference type="SUPFAM" id="SSF56978">
    <property type="entry name" value="Perfringolysin"/>
    <property type="match status" value="1"/>
</dbReference>
<dbReference type="Gene3D" id="3.40.30.40">
    <property type="entry name" value="Perfringolysin"/>
    <property type="match status" value="1"/>
</dbReference>
<protein>
    <submittedName>
        <fullName evidence="3">Thiol-activated cytolysin</fullName>
    </submittedName>
</protein>
<evidence type="ECO:0000313" key="4">
    <source>
        <dbReference type="Proteomes" id="UP000590442"/>
    </source>
</evidence>
<dbReference type="Gene3D" id="3.30.1040.20">
    <property type="match status" value="1"/>
</dbReference>
<feature type="chain" id="PRO_5032449779" evidence="2">
    <location>
        <begin position="30"/>
        <end position="650"/>
    </location>
</feature>
<dbReference type="EMBL" id="JAATJJ010000001">
    <property type="protein sequence ID" value="NJB70528.1"/>
    <property type="molecule type" value="Genomic_DNA"/>
</dbReference>
<dbReference type="Gene3D" id="3.90.840.10">
    <property type="entry name" value="Thiol-activated cytolysin superfamily/Thiol-activated cytolysin, alpha-beta domain"/>
    <property type="match status" value="1"/>
</dbReference>
<keyword evidence="4" id="KW-1185">Reference proteome</keyword>
<evidence type="ECO:0000256" key="1">
    <source>
        <dbReference type="SAM" id="MobiDB-lite"/>
    </source>
</evidence>
<dbReference type="Proteomes" id="UP000590442">
    <property type="component" value="Unassembled WGS sequence"/>
</dbReference>